<dbReference type="PROSITE" id="PS50404">
    <property type="entry name" value="GST_NTER"/>
    <property type="match status" value="1"/>
</dbReference>
<reference evidence="7" key="1">
    <citation type="submission" date="2021-03" db="EMBL/GenBank/DDBJ databases">
        <authorList>
            <person name="Li Z."/>
            <person name="Yang C."/>
        </authorList>
    </citation>
    <scope>NUCLEOTIDE SEQUENCE</scope>
    <source>
        <strain evidence="7">Dzin_1.0</strain>
        <tissue evidence="7">Leaf</tissue>
    </source>
</reference>
<dbReference type="AlphaFoldDB" id="A0A9D5C5R8"/>
<feature type="domain" description="GST N-terminal" evidence="5">
    <location>
        <begin position="1"/>
        <end position="82"/>
    </location>
</feature>
<keyword evidence="8" id="KW-1185">Reference proteome</keyword>
<protein>
    <recommendedName>
        <fullName evidence="2">glutathione transferase</fullName>
        <ecNumber evidence="2">2.5.1.18</ecNumber>
    </recommendedName>
</protein>
<dbReference type="PANTHER" id="PTHR43900">
    <property type="entry name" value="GLUTATHIONE S-TRANSFERASE RHO"/>
    <property type="match status" value="1"/>
</dbReference>
<evidence type="ECO:0000256" key="3">
    <source>
        <dbReference type="ARBA" id="ARBA00022679"/>
    </source>
</evidence>
<evidence type="ECO:0000313" key="7">
    <source>
        <dbReference type="EMBL" id="KAJ0966790.1"/>
    </source>
</evidence>
<dbReference type="PANTHER" id="PTHR43900:SF54">
    <property type="entry name" value="GLUTATHIONE S-TRANSFERASE F12"/>
    <property type="match status" value="1"/>
</dbReference>
<name>A0A9D5C5R8_9LILI</name>
<organism evidence="7 8">
    <name type="scientific">Dioscorea zingiberensis</name>
    <dbReference type="NCBI Taxonomy" id="325984"/>
    <lineage>
        <taxon>Eukaryota</taxon>
        <taxon>Viridiplantae</taxon>
        <taxon>Streptophyta</taxon>
        <taxon>Embryophyta</taxon>
        <taxon>Tracheophyta</taxon>
        <taxon>Spermatophyta</taxon>
        <taxon>Magnoliopsida</taxon>
        <taxon>Liliopsida</taxon>
        <taxon>Dioscoreales</taxon>
        <taxon>Dioscoreaceae</taxon>
        <taxon>Dioscorea</taxon>
    </lineage>
</organism>
<dbReference type="EC" id="2.5.1.18" evidence="2"/>
<proteinExistence type="inferred from homology"/>
<dbReference type="InterPro" id="IPR034347">
    <property type="entry name" value="GST_Phi_C"/>
</dbReference>
<dbReference type="FunFam" id="1.20.1050.10:FF:000004">
    <property type="entry name" value="Glutathione S-transferase F2"/>
    <property type="match status" value="1"/>
</dbReference>
<dbReference type="InterPro" id="IPR036249">
    <property type="entry name" value="Thioredoxin-like_sf"/>
</dbReference>
<dbReference type="InterPro" id="IPR004046">
    <property type="entry name" value="GST_C"/>
</dbReference>
<dbReference type="InterPro" id="IPR036282">
    <property type="entry name" value="Glutathione-S-Trfase_C_sf"/>
</dbReference>
<feature type="domain" description="GST C-terminal" evidence="6">
    <location>
        <begin position="89"/>
        <end position="221"/>
    </location>
</feature>
<dbReference type="GO" id="GO:0043295">
    <property type="term" value="F:glutathione binding"/>
    <property type="evidence" value="ECO:0007669"/>
    <property type="project" value="TreeGrafter"/>
</dbReference>
<accession>A0A9D5C5R8</accession>
<dbReference type="Proteomes" id="UP001085076">
    <property type="component" value="Miscellaneous, Linkage group lg07"/>
</dbReference>
<comment type="catalytic activity">
    <reaction evidence="4">
        <text>RX + glutathione = an S-substituted glutathione + a halide anion + H(+)</text>
        <dbReference type="Rhea" id="RHEA:16437"/>
        <dbReference type="ChEBI" id="CHEBI:15378"/>
        <dbReference type="ChEBI" id="CHEBI:16042"/>
        <dbReference type="ChEBI" id="CHEBI:17792"/>
        <dbReference type="ChEBI" id="CHEBI:57925"/>
        <dbReference type="ChEBI" id="CHEBI:90779"/>
        <dbReference type="EC" id="2.5.1.18"/>
    </reaction>
</comment>
<reference evidence="7" key="2">
    <citation type="journal article" date="2022" name="Hortic Res">
        <title>The genome of Dioscorea zingiberensis sheds light on the biosynthesis, origin and evolution of the medicinally important diosgenin saponins.</title>
        <authorList>
            <person name="Li Y."/>
            <person name="Tan C."/>
            <person name="Li Z."/>
            <person name="Guo J."/>
            <person name="Li S."/>
            <person name="Chen X."/>
            <person name="Wang C."/>
            <person name="Dai X."/>
            <person name="Yang H."/>
            <person name="Song W."/>
            <person name="Hou L."/>
            <person name="Xu J."/>
            <person name="Tong Z."/>
            <person name="Xu A."/>
            <person name="Yuan X."/>
            <person name="Wang W."/>
            <person name="Yang Q."/>
            <person name="Chen L."/>
            <person name="Sun Z."/>
            <person name="Wang K."/>
            <person name="Pan B."/>
            <person name="Chen J."/>
            <person name="Bao Y."/>
            <person name="Liu F."/>
            <person name="Qi X."/>
            <person name="Gang D.R."/>
            <person name="Wen J."/>
            <person name="Li J."/>
        </authorList>
    </citation>
    <scope>NUCLEOTIDE SEQUENCE</scope>
    <source>
        <strain evidence="7">Dzin_1.0</strain>
    </source>
</reference>
<comment type="similarity">
    <text evidence="1">Belongs to the GST superfamily. Phi family.</text>
</comment>
<keyword evidence="3" id="KW-0808">Transferase</keyword>
<comment type="caution">
    <text evidence="7">The sequence shown here is derived from an EMBL/GenBank/DDBJ whole genome shotgun (WGS) entry which is preliminary data.</text>
</comment>
<dbReference type="FunFam" id="3.40.30.10:FF:000016">
    <property type="entry name" value="Glutathione S-transferase F2"/>
    <property type="match status" value="1"/>
</dbReference>
<dbReference type="InterPro" id="IPR004045">
    <property type="entry name" value="Glutathione_S-Trfase_N"/>
</dbReference>
<dbReference type="SUPFAM" id="SSF47616">
    <property type="entry name" value="GST C-terminal domain-like"/>
    <property type="match status" value="1"/>
</dbReference>
<dbReference type="CDD" id="cd03187">
    <property type="entry name" value="GST_C_Phi"/>
    <property type="match status" value="1"/>
</dbReference>
<dbReference type="SFLD" id="SFLDS00019">
    <property type="entry name" value="Glutathione_Transferase_(cytos"/>
    <property type="match status" value="1"/>
</dbReference>
<evidence type="ECO:0000259" key="6">
    <source>
        <dbReference type="PROSITE" id="PS50405"/>
    </source>
</evidence>
<evidence type="ECO:0000256" key="4">
    <source>
        <dbReference type="ARBA" id="ARBA00047960"/>
    </source>
</evidence>
<dbReference type="Gene3D" id="1.20.1050.10">
    <property type="match status" value="1"/>
</dbReference>
<evidence type="ECO:0000256" key="1">
    <source>
        <dbReference type="ARBA" id="ARBA00010128"/>
    </source>
</evidence>
<sequence>MTVKIYGFTPAVCPQRVMLCLIEKGIAFEIIPVDLQKLEQKQPNYLSKQPFGQVPYVVDGDFELYESRAIVRYYAAKYADKGPDLFGRTLEEKALVDQWLDIEAINFNPLVFSIVFNLHVLPQSGATGNAAEVEAAVEKLGAVLDIYDRQLSKTKYLAGDRFTLADLTHIPATMYVVGKCGLSQLIDDREHVEAWWKDITNRPAVKRVISMVDSNALSFSP</sequence>
<dbReference type="InterPro" id="IPR010987">
    <property type="entry name" value="Glutathione-S-Trfase_C-like"/>
</dbReference>
<evidence type="ECO:0000313" key="8">
    <source>
        <dbReference type="Proteomes" id="UP001085076"/>
    </source>
</evidence>
<dbReference type="Pfam" id="PF02798">
    <property type="entry name" value="GST_N"/>
    <property type="match status" value="1"/>
</dbReference>
<dbReference type="InterPro" id="IPR040079">
    <property type="entry name" value="Glutathione_S-Trfase"/>
</dbReference>
<dbReference type="OrthoDB" id="422574at2759"/>
<dbReference type="GO" id="GO:0004364">
    <property type="term" value="F:glutathione transferase activity"/>
    <property type="evidence" value="ECO:0007669"/>
    <property type="project" value="UniProtKB-EC"/>
</dbReference>
<dbReference type="GO" id="GO:0009635">
    <property type="term" value="P:response to herbicide"/>
    <property type="evidence" value="ECO:0007669"/>
    <property type="project" value="UniProtKB-ARBA"/>
</dbReference>
<dbReference type="SUPFAM" id="SSF52833">
    <property type="entry name" value="Thioredoxin-like"/>
    <property type="match status" value="1"/>
</dbReference>
<dbReference type="Gene3D" id="3.40.30.10">
    <property type="entry name" value="Glutaredoxin"/>
    <property type="match status" value="1"/>
</dbReference>
<gene>
    <name evidence="7" type="ORF">J5N97_023707</name>
</gene>
<dbReference type="Pfam" id="PF00043">
    <property type="entry name" value="GST_C"/>
    <property type="match status" value="1"/>
</dbReference>
<dbReference type="EMBL" id="JAGGNH010000007">
    <property type="protein sequence ID" value="KAJ0966790.1"/>
    <property type="molecule type" value="Genomic_DNA"/>
</dbReference>
<dbReference type="GO" id="GO:0006749">
    <property type="term" value="P:glutathione metabolic process"/>
    <property type="evidence" value="ECO:0007669"/>
    <property type="project" value="TreeGrafter"/>
</dbReference>
<dbReference type="SFLD" id="SFLDG00358">
    <property type="entry name" value="Main_(cytGST)"/>
    <property type="match status" value="1"/>
</dbReference>
<dbReference type="PROSITE" id="PS50405">
    <property type="entry name" value="GST_CTER"/>
    <property type="match status" value="1"/>
</dbReference>
<evidence type="ECO:0000259" key="5">
    <source>
        <dbReference type="PROSITE" id="PS50404"/>
    </source>
</evidence>
<dbReference type="GO" id="GO:0005737">
    <property type="term" value="C:cytoplasm"/>
    <property type="evidence" value="ECO:0007669"/>
    <property type="project" value="TreeGrafter"/>
</dbReference>
<evidence type="ECO:0000256" key="2">
    <source>
        <dbReference type="ARBA" id="ARBA00012452"/>
    </source>
</evidence>
<dbReference type="CDD" id="cd03053">
    <property type="entry name" value="GST_N_Phi"/>
    <property type="match status" value="1"/>
</dbReference>